<name>Q3SSS1_NITWN</name>
<sequence length="206" mass="22961">MAQERHLDKAPDAFRTISEVAADLDIPQHVLRFWETRFSQIKPMKRSGGRRYYRPDDVDLLRGIRHLLYSEGYTIRGVQRILKEHGIKSVQGLTEGSSAAAFGAIEDDIRNTLGEIDEEESGYETEDTEDDEDDGDDGDNGPREREPGVHRPLRHDLDEVLWSGPDSGAIPGVAAAAIDLTKLKDVLAELVACKQLLDEALRDGEP</sequence>
<evidence type="ECO:0000313" key="4">
    <source>
        <dbReference type="EMBL" id="ABA04670.1"/>
    </source>
</evidence>
<feature type="region of interest" description="Disordered" evidence="2">
    <location>
        <begin position="114"/>
        <end position="156"/>
    </location>
</feature>
<keyword evidence="5" id="KW-1185">Reference proteome</keyword>
<feature type="domain" description="HTH merR-type" evidence="3">
    <location>
        <begin position="16"/>
        <end position="84"/>
    </location>
</feature>
<gene>
    <name evidence="4" type="ordered locus">Nwi_1409</name>
</gene>
<dbReference type="GO" id="GO:0003677">
    <property type="term" value="F:DNA binding"/>
    <property type="evidence" value="ECO:0007669"/>
    <property type="project" value="UniProtKB-KW"/>
</dbReference>
<dbReference type="Gene3D" id="1.10.1660.10">
    <property type="match status" value="1"/>
</dbReference>
<dbReference type="InterPro" id="IPR009061">
    <property type="entry name" value="DNA-bd_dom_put_sf"/>
</dbReference>
<dbReference type="PROSITE" id="PS50937">
    <property type="entry name" value="HTH_MERR_2"/>
    <property type="match status" value="1"/>
</dbReference>
<dbReference type="PANTHER" id="PTHR30204">
    <property type="entry name" value="REDOX-CYCLING DRUG-SENSING TRANSCRIPTIONAL ACTIVATOR SOXR"/>
    <property type="match status" value="1"/>
</dbReference>
<keyword evidence="1" id="KW-0238">DNA-binding</keyword>
<dbReference type="KEGG" id="nwi:Nwi_1409"/>
<dbReference type="CDD" id="cd04765">
    <property type="entry name" value="HTH_MlrA-like_sg2"/>
    <property type="match status" value="1"/>
</dbReference>
<proteinExistence type="predicted"/>
<dbReference type="GO" id="GO:0003700">
    <property type="term" value="F:DNA-binding transcription factor activity"/>
    <property type="evidence" value="ECO:0007669"/>
    <property type="project" value="InterPro"/>
</dbReference>
<evidence type="ECO:0000259" key="3">
    <source>
        <dbReference type="PROSITE" id="PS50937"/>
    </source>
</evidence>
<dbReference type="STRING" id="323098.Nwi_1409"/>
<reference evidence="4 5" key="1">
    <citation type="journal article" date="2006" name="Appl. Environ. Microbiol.">
        <title>Genome sequence of the chemolithoautotrophic nitrite-oxidizing bacterium Nitrobacter winogradskyi Nb-255.</title>
        <authorList>
            <person name="Starkenburg S.R."/>
            <person name="Chain P.S."/>
            <person name="Sayavedra-Soto L.A."/>
            <person name="Hauser L."/>
            <person name="Land M.L."/>
            <person name="Larimer F.W."/>
            <person name="Malfatti S.A."/>
            <person name="Klotz M.G."/>
            <person name="Bottomley P.J."/>
            <person name="Arp D.J."/>
            <person name="Hickey W.J."/>
        </authorList>
    </citation>
    <scope>NUCLEOTIDE SEQUENCE [LARGE SCALE GENOMIC DNA]</scope>
    <source>
        <strain evidence="5">ATCC 25391 / DSM 10237 / CIP 104748 / NCIMB 11846 / Nb-255</strain>
    </source>
</reference>
<dbReference type="PANTHER" id="PTHR30204:SF15">
    <property type="entry name" value="BLL5018 PROTEIN"/>
    <property type="match status" value="1"/>
</dbReference>
<evidence type="ECO:0000313" key="5">
    <source>
        <dbReference type="Proteomes" id="UP000002531"/>
    </source>
</evidence>
<organism evidence="4 5">
    <name type="scientific">Nitrobacter winogradskyi (strain ATCC 25391 / DSM 10237 / CIP 104748 / NCIMB 11846 / Nb-255)</name>
    <dbReference type="NCBI Taxonomy" id="323098"/>
    <lineage>
        <taxon>Bacteria</taxon>
        <taxon>Pseudomonadati</taxon>
        <taxon>Pseudomonadota</taxon>
        <taxon>Alphaproteobacteria</taxon>
        <taxon>Hyphomicrobiales</taxon>
        <taxon>Nitrobacteraceae</taxon>
        <taxon>Nitrobacter</taxon>
    </lineage>
</organism>
<dbReference type="SMART" id="SM00422">
    <property type="entry name" value="HTH_MERR"/>
    <property type="match status" value="1"/>
</dbReference>
<protein>
    <submittedName>
        <fullName evidence="4">Transcriptional regulator, MerR family</fullName>
    </submittedName>
</protein>
<dbReference type="eggNOG" id="COG0789">
    <property type="taxonomic scope" value="Bacteria"/>
</dbReference>
<accession>Q3SSS1</accession>
<evidence type="ECO:0000256" key="2">
    <source>
        <dbReference type="SAM" id="MobiDB-lite"/>
    </source>
</evidence>
<dbReference type="HOGENOM" id="CLU_045945_1_0_5"/>
<feature type="compositionally biased region" description="Acidic residues" evidence="2">
    <location>
        <begin position="115"/>
        <end position="139"/>
    </location>
</feature>
<dbReference type="AlphaFoldDB" id="Q3SSS1"/>
<dbReference type="InterPro" id="IPR000551">
    <property type="entry name" value="MerR-type_HTH_dom"/>
</dbReference>
<dbReference type="Proteomes" id="UP000002531">
    <property type="component" value="Chromosome"/>
</dbReference>
<dbReference type="InterPro" id="IPR047057">
    <property type="entry name" value="MerR_fam"/>
</dbReference>
<dbReference type="EMBL" id="CP000115">
    <property type="protein sequence ID" value="ABA04670.1"/>
    <property type="molecule type" value="Genomic_DNA"/>
</dbReference>
<feature type="compositionally biased region" description="Basic and acidic residues" evidence="2">
    <location>
        <begin position="140"/>
        <end position="156"/>
    </location>
</feature>
<dbReference type="Pfam" id="PF13411">
    <property type="entry name" value="MerR_1"/>
    <property type="match status" value="1"/>
</dbReference>
<dbReference type="SUPFAM" id="SSF46955">
    <property type="entry name" value="Putative DNA-binding domain"/>
    <property type="match status" value="1"/>
</dbReference>
<evidence type="ECO:0000256" key="1">
    <source>
        <dbReference type="ARBA" id="ARBA00023125"/>
    </source>
</evidence>